<dbReference type="WBParaSite" id="L893_g49.t1">
    <property type="protein sequence ID" value="L893_g49.t1"/>
    <property type="gene ID" value="L893_g49"/>
</dbReference>
<protein>
    <submittedName>
        <fullName evidence="3">Uncharacterized protein</fullName>
    </submittedName>
</protein>
<proteinExistence type="predicted"/>
<sequence>MPSIGSVCSTAENIQTLLCTRWQPVTSHRGAAPATLGGRRFTCSTLPRRRPGRAIAHRADSRRAVLDAAKTTFLIRFVVKKSFAPLDPAQKMLICGCALQQKKSVGLECDRHSVIIESIRTRKRPSGWKRGVVAPEMTRRVSAVPDRKGCEHSQQEDGPLLQSRTKTLVYLASREERRRRPLQS</sequence>
<keyword evidence="2" id="KW-1185">Reference proteome</keyword>
<reference evidence="3" key="1">
    <citation type="submission" date="2016-11" db="UniProtKB">
        <authorList>
            <consortium name="WormBaseParasite"/>
        </authorList>
    </citation>
    <scope>IDENTIFICATION</scope>
</reference>
<dbReference type="AlphaFoldDB" id="A0A1I8AEV4"/>
<evidence type="ECO:0000313" key="2">
    <source>
        <dbReference type="Proteomes" id="UP000095287"/>
    </source>
</evidence>
<organism evidence="2 3">
    <name type="scientific">Steinernema glaseri</name>
    <dbReference type="NCBI Taxonomy" id="37863"/>
    <lineage>
        <taxon>Eukaryota</taxon>
        <taxon>Metazoa</taxon>
        <taxon>Ecdysozoa</taxon>
        <taxon>Nematoda</taxon>
        <taxon>Chromadorea</taxon>
        <taxon>Rhabditida</taxon>
        <taxon>Tylenchina</taxon>
        <taxon>Panagrolaimomorpha</taxon>
        <taxon>Strongyloidoidea</taxon>
        <taxon>Steinernematidae</taxon>
        <taxon>Steinernema</taxon>
    </lineage>
</organism>
<accession>A0A1I8AEV4</accession>
<feature type="region of interest" description="Disordered" evidence="1">
    <location>
        <begin position="142"/>
        <end position="164"/>
    </location>
</feature>
<evidence type="ECO:0000256" key="1">
    <source>
        <dbReference type="SAM" id="MobiDB-lite"/>
    </source>
</evidence>
<name>A0A1I8AEV4_9BILA</name>
<feature type="compositionally biased region" description="Basic and acidic residues" evidence="1">
    <location>
        <begin position="145"/>
        <end position="155"/>
    </location>
</feature>
<dbReference type="Proteomes" id="UP000095287">
    <property type="component" value="Unplaced"/>
</dbReference>
<evidence type="ECO:0000313" key="3">
    <source>
        <dbReference type="WBParaSite" id="L893_g49.t1"/>
    </source>
</evidence>